<evidence type="ECO:0000313" key="2">
    <source>
        <dbReference type="EMBL" id="ASQ47094.1"/>
    </source>
</evidence>
<keyword evidence="3" id="KW-1185">Reference proteome</keyword>
<dbReference type="AlphaFoldDB" id="A0A222P5G4"/>
<dbReference type="Proteomes" id="UP000201728">
    <property type="component" value="Chromosome"/>
</dbReference>
<dbReference type="SUPFAM" id="SSF58038">
    <property type="entry name" value="SNARE fusion complex"/>
    <property type="match status" value="1"/>
</dbReference>
<evidence type="ECO:0000313" key="3">
    <source>
        <dbReference type="Proteomes" id="UP000201728"/>
    </source>
</evidence>
<dbReference type="OrthoDB" id="5639059at2"/>
<dbReference type="InterPro" id="IPR042855">
    <property type="entry name" value="V_SNARE_CC"/>
</dbReference>
<dbReference type="RefSeq" id="WP_157698249.1">
    <property type="nucleotide sequence ID" value="NZ_CP016397.1"/>
</dbReference>
<name>A0A222P5G4_9GAMM</name>
<proteinExistence type="predicted"/>
<dbReference type="EMBL" id="CP016397">
    <property type="protein sequence ID" value="ASQ47094.1"/>
    <property type="molecule type" value="Genomic_DNA"/>
</dbReference>
<dbReference type="KEGG" id="lcd:clem_12800"/>
<reference evidence="3" key="1">
    <citation type="submission" date="2016-07" db="EMBL/GenBank/DDBJ databases">
        <authorList>
            <person name="Florea S."/>
            <person name="Webb J.S."/>
            <person name="Jaromczyk J."/>
            <person name="Schardl C.L."/>
        </authorList>
    </citation>
    <scope>NUCLEOTIDE SEQUENCE [LARGE SCALE GENOMIC DNA]</scope>
    <source>
        <strain evidence="3">CDC-D5610</strain>
    </source>
</reference>
<accession>A0A222P5G4</accession>
<organism evidence="2 3">
    <name type="scientific">Legionella clemsonensis</name>
    <dbReference type="NCBI Taxonomy" id="1867846"/>
    <lineage>
        <taxon>Bacteria</taxon>
        <taxon>Pseudomonadati</taxon>
        <taxon>Pseudomonadota</taxon>
        <taxon>Gammaproteobacteria</taxon>
        <taxon>Legionellales</taxon>
        <taxon>Legionellaceae</taxon>
        <taxon>Legionella</taxon>
    </lineage>
</organism>
<protein>
    <submittedName>
        <fullName evidence="2">Synaptobrevin</fullName>
    </submittedName>
</protein>
<sequence>MKCYALGTRFGDTSFDWLISVNSSFFGSGFFERQIKQSIEKHKDEIASYCSMMNPNETFGTKKEGFYLYITRLVHDYCVIVVDSELSEQQMRWLCFYLLKKKIEKNTVAANIEEFTQDYKITQIKSELHETTEIMKQNIEKLHLREEGLKKLVEKTEELETLTFHFNKKAKALNSCWPSCVLI</sequence>
<gene>
    <name evidence="2" type="ORF">clem_12800</name>
</gene>
<dbReference type="Pfam" id="PF00957">
    <property type="entry name" value="Synaptobrevin"/>
    <property type="match status" value="1"/>
</dbReference>
<evidence type="ECO:0000259" key="1">
    <source>
        <dbReference type="PROSITE" id="PS50892"/>
    </source>
</evidence>
<dbReference type="CDD" id="cd15843">
    <property type="entry name" value="R-SNARE"/>
    <property type="match status" value="1"/>
</dbReference>
<dbReference type="Gene3D" id="1.20.5.110">
    <property type="match status" value="1"/>
</dbReference>
<dbReference type="PROSITE" id="PS50892">
    <property type="entry name" value="V_SNARE"/>
    <property type="match status" value="1"/>
</dbReference>
<feature type="domain" description="V-SNARE coiled-coil homology" evidence="1">
    <location>
        <begin position="120"/>
        <end position="179"/>
    </location>
</feature>